<feature type="signal peptide" evidence="1">
    <location>
        <begin position="1"/>
        <end position="18"/>
    </location>
</feature>
<reference evidence="2 3" key="1">
    <citation type="submission" date="2016-11" db="EMBL/GenBank/DDBJ databases">
        <authorList>
            <person name="Jaros S."/>
            <person name="Januszkiewicz K."/>
            <person name="Wedrychowicz H."/>
        </authorList>
    </citation>
    <scope>NUCLEOTIDE SEQUENCE [LARGE SCALE GENOMIC DNA]</scope>
    <source>
        <strain evidence="2 3">GAS242</strain>
    </source>
</reference>
<evidence type="ECO:0008006" key="4">
    <source>
        <dbReference type="Google" id="ProtNLM"/>
    </source>
</evidence>
<dbReference type="InterPro" id="IPR021937">
    <property type="entry name" value="DUF3551"/>
</dbReference>
<feature type="chain" id="PRO_5012522415" description="DUF3551 domain-containing protein" evidence="1">
    <location>
        <begin position="19"/>
        <end position="78"/>
    </location>
</feature>
<dbReference type="Pfam" id="PF12071">
    <property type="entry name" value="DUF3551"/>
    <property type="match status" value="1"/>
</dbReference>
<dbReference type="RefSeq" id="WP_079569624.1">
    <property type="nucleotide sequence ID" value="NZ_LT670818.1"/>
</dbReference>
<name>A0A1M5RNZ2_9BRAD</name>
<evidence type="ECO:0000256" key="1">
    <source>
        <dbReference type="SAM" id="SignalP"/>
    </source>
</evidence>
<keyword evidence="1" id="KW-0732">Signal</keyword>
<sequence length="78" mass="8515">MRRFAQVFMILASFAALASTVQPAAAAKYCLQGRQWGFPGNCQFSTRQQCMATASGTNSTCGINPRYAHARQRGPVTR</sequence>
<evidence type="ECO:0000313" key="3">
    <source>
        <dbReference type="Proteomes" id="UP000190675"/>
    </source>
</evidence>
<protein>
    <recommendedName>
        <fullName evidence="4">DUF3551 domain-containing protein</fullName>
    </recommendedName>
</protein>
<dbReference type="Proteomes" id="UP000190675">
    <property type="component" value="Chromosome I"/>
</dbReference>
<accession>A0A1M5RNZ2</accession>
<gene>
    <name evidence="2" type="ORF">SAMN05444169_6656</name>
</gene>
<organism evidence="2 3">
    <name type="scientific">Bradyrhizobium erythrophlei</name>
    <dbReference type="NCBI Taxonomy" id="1437360"/>
    <lineage>
        <taxon>Bacteria</taxon>
        <taxon>Pseudomonadati</taxon>
        <taxon>Pseudomonadota</taxon>
        <taxon>Alphaproteobacteria</taxon>
        <taxon>Hyphomicrobiales</taxon>
        <taxon>Nitrobacteraceae</taxon>
        <taxon>Bradyrhizobium</taxon>
    </lineage>
</organism>
<dbReference type="EMBL" id="LT670818">
    <property type="protein sequence ID" value="SHH27563.1"/>
    <property type="molecule type" value="Genomic_DNA"/>
</dbReference>
<proteinExistence type="predicted"/>
<dbReference type="OrthoDB" id="8255753at2"/>
<evidence type="ECO:0000313" key="2">
    <source>
        <dbReference type="EMBL" id="SHH27563.1"/>
    </source>
</evidence>
<dbReference type="AlphaFoldDB" id="A0A1M5RNZ2"/>